<comment type="subcellular location">
    <subcellularLocation>
        <location evidence="2">Cytoplasm</location>
    </subcellularLocation>
</comment>
<keyword evidence="12" id="KW-0067">ATP-binding</keyword>
<evidence type="ECO:0000256" key="3">
    <source>
        <dbReference type="ARBA" id="ARBA00004667"/>
    </source>
</evidence>
<dbReference type="InterPro" id="IPR011322">
    <property type="entry name" value="N-reg_PII-like_a/b"/>
</dbReference>
<evidence type="ECO:0000256" key="5">
    <source>
        <dbReference type="ARBA" id="ARBA00020998"/>
    </source>
</evidence>
<dbReference type="SUPFAM" id="SSF53850">
    <property type="entry name" value="Periplasmic binding protein-like II"/>
    <property type="match status" value="1"/>
</dbReference>
<dbReference type="SUPFAM" id="SSF54913">
    <property type="entry name" value="GlnB-like"/>
    <property type="match status" value="1"/>
</dbReference>
<proteinExistence type="predicted"/>
<dbReference type="Gene3D" id="3.30.70.120">
    <property type="match status" value="1"/>
</dbReference>
<dbReference type="PANTHER" id="PTHR21403:SF10">
    <property type="entry name" value="ATP PHOSPHORIBOSYLTRANSFERASE"/>
    <property type="match status" value="1"/>
</dbReference>
<evidence type="ECO:0000256" key="12">
    <source>
        <dbReference type="ARBA" id="ARBA00022840"/>
    </source>
</evidence>
<dbReference type="InterPro" id="IPR013820">
    <property type="entry name" value="ATP_PRibTrfase_cat"/>
</dbReference>
<evidence type="ECO:0000259" key="17">
    <source>
        <dbReference type="Pfam" id="PF01634"/>
    </source>
</evidence>
<protein>
    <recommendedName>
        <fullName evidence="5 16">ATP phosphoribosyltransferase</fullName>
        <ecNumber evidence="4 16">2.4.2.17</ecNumber>
    </recommendedName>
</protein>
<dbReference type="UniPathway" id="UPA00031">
    <property type="reaction ID" value="UER00006"/>
</dbReference>
<evidence type="ECO:0000256" key="8">
    <source>
        <dbReference type="ARBA" id="ARBA00022676"/>
    </source>
</evidence>
<gene>
    <name evidence="19" type="primary">hisG</name>
    <name evidence="19" type="ORF">ENT52_06980</name>
</gene>
<keyword evidence="11" id="KW-0547">Nucleotide-binding</keyword>
<feature type="domain" description="ATP phosphoribosyltransferase catalytic" evidence="17">
    <location>
        <begin position="49"/>
        <end position="220"/>
    </location>
</feature>
<evidence type="ECO:0000256" key="6">
    <source>
        <dbReference type="ARBA" id="ARBA00022490"/>
    </source>
</evidence>
<dbReference type="AlphaFoldDB" id="A0A7J3M3J0"/>
<evidence type="ECO:0000256" key="1">
    <source>
        <dbReference type="ARBA" id="ARBA00000915"/>
    </source>
</evidence>
<name>A0A7J3M3J0_ARCFL</name>
<dbReference type="GO" id="GO:0000105">
    <property type="term" value="P:L-histidine biosynthetic process"/>
    <property type="evidence" value="ECO:0007669"/>
    <property type="project" value="UniProtKB-UniRule"/>
</dbReference>
<evidence type="ECO:0000313" key="19">
    <source>
        <dbReference type="EMBL" id="HGT83451.1"/>
    </source>
</evidence>
<evidence type="ECO:0000256" key="9">
    <source>
        <dbReference type="ARBA" id="ARBA00022679"/>
    </source>
</evidence>
<dbReference type="InterPro" id="IPR015867">
    <property type="entry name" value="N-reg_PII/ATP_PRibTrfase_C"/>
</dbReference>
<evidence type="ECO:0000256" key="15">
    <source>
        <dbReference type="ARBA" id="ARBA00024861"/>
    </source>
</evidence>
<keyword evidence="13" id="KW-0460">Magnesium</keyword>
<keyword evidence="10" id="KW-0479">Metal-binding</keyword>
<evidence type="ECO:0000256" key="4">
    <source>
        <dbReference type="ARBA" id="ARBA00011946"/>
    </source>
</evidence>
<evidence type="ECO:0000259" key="18">
    <source>
        <dbReference type="Pfam" id="PF08029"/>
    </source>
</evidence>
<evidence type="ECO:0000256" key="13">
    <source>
        <dbReference type="ARBA" id="ARBA00022842"/>
    </source>
</evidence>
<dbReference type="NCBIfam" id="TIGR03455">
    <property type="entry name" value="HisG_C-term"/>
    <property type="match status" value="1"/>
</dbReference>
<keyword evidence="7" id="KW-0028">Amino-acid biosynthesis</keyword>
<keyword evidence="14" id="KW-0368">Histidine biosynthesis</keyword>
<dbReference type="PANTHER" id="PTHR21403">
    <property type="entry name" value="ATP PHOSPHORIBOSYLTRANSFERASE ATP-PRTASE"/>
    <property type="match status" value="1"/>
</dbReference>
<organism evidence="19">
    <name type="scientific">Archaeoglobus fulgidus</name>
    <dbReference type="NCBI Taxonomy" id="2234"/>
    <lineage>
        <taxon>Archaea</taxon>
        <taxon>Methanobacteriati</taxon>
        <taxon>Methanobacteriota</taxon>
        <taxon>Archaeoglobi</taxon>
        <taxon>Archaeoglobales</taxon>
        <taxon>Archaeoglobaceae</taxon>
        <taxon>Archaeoglobus</taxon>
    </lineage>
</organism>
<evidence type="ECO:0000256" key="7">
    <source>
        <dbReference type="ARBA" id="ARBA00022605"/>
    </source>
</evidence>
<dbReference type="GO" id="GO:0005524">
    <property type="term" value="F:ATP binding"/>
    <property type="evidence" value="ECO:0007669"/>
    <property type="project" value="UniProtKB-KW"/>
</dbReference>
<evidence type="ECO:0000256" key="16">
    <source>
        <dbReference type="NCBIfam" id="TIGR00070"/>
    </source>
</evidence>
<accession>A0A7J3M3J0</accession>
<dbReference type="GO" id="GO:0000287">
    <property type="term" value="F:magnesium ion binding"/>
    <property type="evidence" value="ECO:0007669"/>
    <property type="project" value="InterPro"/>
</dbReference>
<comment type="caution">
    <text evidence="19">The sequence shown here is derived from an EMBL/GenBank/DDBJ whole genome shotgun (WGS) entry which is preliminary data.</text>
</comment>
<feature type="domain" description="Histidine biosynthesis HisG C-terminal" evidence="18">
    <location>
        <begin position="227"/>
        <end position="291"/>
    </location>
</feature>
<dbReference type="NCBIfam" id="TIGR00070">
    <property type="entry name" value="hisG"/>
    <property type="match status" value="1"/>
</dbReference>
<dbReference type="GO" id="GO:0003879">
    <property type="term" value="F:ATP phosphoribosyltransferase activity"/>
    <property type="evidence" value="ECO:0007669"/>
    <property type="project" value="UniProtKB-UniRule"/>
</dbReference>
<evidence type="ECO:0000256" key="10">
    <source>
        <dbReference type="ARBA" id="ARBA00022723"/>
    </source>
</evidence>
<keyword evidence="6" id="KW-0963">Cytoplasm</keyword>
<dbReference type="GO" id="GO:0005737">
    <property type="term" value="C:cytoplasm"/>
    <property type="evidence" value="ECO:0007669"/>
    <property type="project" value="UniProtKB-SubCell"/>
</dbReference>
<evidence type="ECO:0000256" key="14">
    <source>
        <dbReference type="ARBA" id="ARBA00023102"/>
    </source>
</evidence>
<dbReference type="Pfam" id="PF08029">
    <property type="entry name" value="HisG_C"/>
    <property type="match status" value="1"/>
</dbReference>
<dbReference type="InterPro" id="IPR001348">
    <property type="entry name" value="ATP_PRibTrfase_HisG"/>
</dbReference>
<comment type="pathway">
    <text evidence="3">Amino-acid biosynthesis; L-histidine biosynthesis; L-histidine from 5-phospho-alpha-D-ribose 1-diphosphate: step 1/9.</text>
</comment>
<dbReference type="EC" id="2.4.2.17" evidence="4 16"/>
<keyword evidence="9 19" id="KW-0808">Transferase</keyword>
<comment type="function">
    <text evidence="15">Catalyzes the condensation of ATP and 5-phosphoribose 1-diphosphate to form N'-(5'-phosphoribosyl)-ATP (PR-ATP). Has a crucial role in the pathway because the rate of histidine biosynthesis seems to be controlled primarily by regulation of HisG enzymatic activity.</text>
</comment>
<comment type="catalytic activity">
    <reaction evidence="1">
        <text>1-(5-phospho-beta-D-ribosyl)-ATP + diphosphate = 5-phospho-alpha-D-ribose 1-diphosphate + ATP</text>
        <dbReference type="Rhea" id="RHEA:18473"/>
        <dbReference type="ChEBI" id="CHEBI:30616"/>
        <dbReference type="ChEBI" id="CHEBI:33019"/>
        <dbReference type="ChEBI" id="CHEBI:58017"/>
        <dbReference type="ChEBI" id="CHEBI:73183"/>
        <dbReference type="EC" id="2.4.2.17"/>
    </reaction>
</comment>
<dbReference type="InterPro" id="IPR013115">
    <property type="entry name" value="HisG_C"/>
</dbReference>
<keyword evidence="8 19" id="KW-0328">Glycosyltransferase</keyword>
<reference evidence="19" key="1">
    <citation type="journal article" date="2020" name="mSystems">
        <title>Genome- and Community-Level Interaction Insights into Carbon Utilization and Element Cycling Functions of Hydrothermarchaeota in Hydrothermal Sediment.</title>
        <authorList>
            <person name="Zhou Z."/>
            <person name="Liu Y."/>
            <person name="Xu W."/>
            <person name="Pan J."/>
            <person name="Luo Z.H."/>
            <person name="Li M."/>
        </authorList>
    </citation>
    <scope>NUCLEOTIDE SEQUENCE [LARGE SCALE GENOMIC DNA]</scope>
    <source>
        <strain evidence="19">SpSt-587</strain>
    </source>
</reference>
<dbReference type="EMBL" id="DSYZ01000129">
    <property type="protein sequence ID" value="HGT83451.1"/>
    <property type="molecule type" value="Genomic_DNA"/>
</dbReference>
<sequence length="301" mass="33603">MFVKVYFPDGHLEKPIWDALISAGYRLGKTERGYLIDVDHPKLVFKQVRPQIMPLYVELGKGDAGITGADILENWKLKMELKNVVVLDTLPLRPTKLVAAISEEVYPNVKSIEDFKAVVGKKTVYIASEFPEVAKNYAEKHGLNAVVFDPIGKTEASILPPMPEADLIIEVTEFGTTLKENRCRIIDVLKEVHSVFIANAQSLENEEKREVLENLVTDIKEVINSKNLVSLYFNVPEEENLKKIVEYLTSEGFDPTISPLAKGAAAVHIIVDRSKVKFLKPTLRSMGAKRIGTSPVITFGD</sequence>
<dbReference type="Pfam" id="PF01634">
    <property type="entry name" value="HisG"/>
    <property type="match status" value="1"/>
</dbReference>
<evidence type="ECO:0000256" key="2">
    <source>
        <dbReference type="ARBA" id="ARBA00004496"/>
    </source>
</evidence>
<evidence type="ECO:0000256" key="11">
    <source>
        <dbReference type="ARBA" id="ARBA00022741"/>
    </source>
</evidence>
<dbReference type="Gene3D" id="3.40.190.10">
    <property type="entry name" value="Periplasmic binding protein-like II"/>
    <property type="match status" value="2"/>
</dbReference>